<sequence>METKSEKSKVSEDVFQDERELENFKKVVESFKSYHYCLTKSVANSLKNFHNLNQKHKEYLMDFEDNCKLLLECIDHNDDVIRLFIRDAELMFENSNALTNKLTEENSDQSNHSKNDVDRVCTTLKQIIRDWSIEGENERQMCYKPILDELINIYSEIKDLSQINVLVPGCGLGRLAFDIATKGFMCEGNEFSLHMLIASNFIINNCFMKNQYKIYPYVDSWSNNINFENQTREIHFPDVSPHDFSNQLSQFSMGAGDFLEVYNEEEKWECIVTCFFIDTAHNIIDYIERIWKLLKRDGYWINLGPLLYHFSKIPGEFSIELSYKQLKRVIERVGFKYLKEEFNVKSKYNSDDQSLLQYTYDSIFFVVQKN</sequence>
<dbReference type="Proteomes" id="UP000663879">
    <property type="component" value="Unassembled WGS sequence"/>
</dbReference>
<dbReference type="InterPro" id="IPR012901">
    <property type="entry name" value="CARME"/>
</dbReference>
<evidence type="ECO:0000256" key="1">
    <source>
        <dbReference type="ARBA" id="ARBA00010086"/>
    </source>
</evidence>
<reference evidence="6" key="1">
    <citation type="submission" date="2021-02" db="EMBL/GenBank/DDBJ databases">
        <authorList>
            <person name="Nowell W R."/>
        </authorList>
    </citation>
    <scope>NUCLEOTIDE SEQUENCE</scope>
    <source>
        <strain evidence="6">Ploen Becks lab</strain>
    </source>
</reference>
<evidence type="ECO:0000313" key="7">
    <source>
        <dbReference type="Proteomes" id="UP000663879"/>
    </source>
</evidence>
<dbReference type="GO" id="GO:0005634">
    <property type="term" value="C:nucleus"/>
    <property type="evidence" value="ECO:0007669"/>
    <property type="project" value="TreeGrafter"/>
</dbReference>
<dbReference type="GO" id="GO:0035498">
    <property type="term" value="P:carnosine metabolic process"/>
    <property type="evidence" value="ECO:0007669"/>
    <property type="project" value="TreeGrafter"/>
</dbReference>
<keyword evidence="7" id="KW-1185">Reference proteome</keyword>
<dbReference type="SUPFAM" id="SSF53335">
    <property type="entry name" value="S-adenosyl-L-methionine-dependent methyltransferases"/>
    <property type="match status" value="1"/>
</dbReference>
<comment type="similarity">
    <text evidence="1">Belongs to the carnosine N-methyltransferase family.</text>
</comment>
<dbReference type="PANTHER" id="PTHR12303:SF6">
    <property type="entry name" value="CARNOSINE N-METHYLTRANSFERASE"/>
    <property type="match status" value="1"/>
</dbReference>
<proteinExistence type="inferred from homology"/>
<protein>
    <recommendedName>
        <fullName evidence="2">carnosine N-methyltransferase</fullName>
        <ecNumber evidence="2">2.1.1.22</ecNumber>
    </recommendedName>
</protein>
<dbReference type="GO" id="GO:0005829">
    <property type="term" value="C:cytosol"/>
    <property type="evidence" value="ECO:0007669"/>
    <property type="project" value="TreeGrafter"/>
</dbReference>
<dbReference type="Gene3D" id="3.40.50.150">
    <property type="entry name" value="Vaccinia Virus protein VP39"/>
    <property type="match status" value="1"/>
</dbReference>
<dbReference type="OrthoDB" id="978at2759"/>
<keyword evidence="5" id="KW-0949">S-adenosyl-L-methionine</keyword>
<dbReference type="InterPro" id="IPR029063">
    <property type="entry name" value="SAM-dependent_MTases_sf"/>
</dbReference>
<evidence type="ECO:0000256" key="4">
    <source>
        <dbReference type="ARBA" id="ARBA00022679"/>
    </source>
</evidence>
<accession>A0A813NJZ7</accession>
<keyword evidence="4" id="KW-0808">Transferase</keyword>
<dbReference type="Pfam" id="PF07942">
    <property type="entry name" value="CARME"/>
    <property type="match status" value="1"/>
</dbReference>
<comment type="caution">
    <text evidence="6">The sequence shown here is derived from an EMBL/GenBank/DDBJ whole genome shotgun (WGS) entry which is preliminary data.</text>
</comment>
<evidence type="ECO:0000256" key="5">
    <source>
        <dbReference type="ARBA" id="ARBA00022691"/>
    </source>
</evidence>
<dbReference type="GO" id="GO:0030735">
    <property type="term" value="F:carnosine N-methyltransferase activity"/>
    <property type="evidence" value="ECO:0007669"/>
    <property type="project" value="UniProtKB-EC"/>
</dbReference>
<dbReference type="EC" id="2.1.1.22" evidence="2"/>
<organism evidence="6 7">
    <name type="scientific">Brachionus calyciflorus</name>
    <dbReference type="NCBI Taxonomy" id="104777"/>
    <lineage>
        <taxon>Eukaryota</taxon>
        <taxon>Metazoa</taxon>
        <taxon>Spiralia</taxon>
        <taxon>Gnathifera</taxon>
        <taxon>Rotifera</taxon>
        <taxon>Eurotatoria</taxon>
        <taxon>Monogononta</taxon>
        <taxon>Pseudotrocha</taxon>
        <taxon>Ploima</taxon>
        <taxon>Brachionidae</taxon>
        <taxon>Brachionus</taxon>
    </lineage>
</organism>
<name>A0A813NJZ7_9BILA</name>
<keyword evidence="3" id="KW-0489">Methyltransferase</keyword>
<evidence type="ECO:0000313" key="6">
    <source>
        <dbReference type="EMBL" id="CAF0739302.1"/>
    </source>
</evidence>
<dbReference type="EMBL" id="CAJNOC010000287">
    <property type="protein sequence ID" value="CAF0739302.1"/>
    <property type="molecule type" value="Genomic_DNA"/>
</dbReference>
<evidence type="ECO:0000256" key="2">
    <source>
        <dbReference type="ARBA" id="ARBA00012003"/>
    </source>
</evidence>
<gene>
    <name evidence="6" type="ORF">OXX778_LOCUS3305</name>
</gene>
<dbReference type="AlphaFoldDB" id="A0A813NJZ7"/>
<dbReference type="GO" id="GO:0032259">
    <property type="term" value="P:methylation"/>
    <property type="evidence" value="ECO:0007669"/>
    <property type="project" value="UniProtKB-KW"/>
</dbReference>
<dbReference type="PANTHER" id="PTHR12303">
    <property type="entry name" value="CARNOSINE N-METHYLTRANSFERASE"/>
    <property type="match status" value="1"/>
</dbReference>
<evidence type="ECO:0000256" key="3">
    <source>
        <dbReference type="ARBA" id="ARBA00022603"/>
    </source>
</evidence>
<dbReference type="SMART" id="SM01296">
    <property type="entry name" value="N2227"/>
    <property type="match status" value="1"/>
</dbReference>